<evidence type="ECO:0000259" key="5">
    <source>
        <dbReference type="PROSITE" id="PS51790"/>
    </source>
</evidence>
<dbReference type="NCBIfam" id="TIGR00357">
    <property type="entry name" value="peptide-methionine (R)-S-oxide reductase MsrB"/>
    <property type="match status" value="1"/>
</dbReference>
<evidence type="ECO:0000256" key="3">
    <source>
        <dbReference type="ARBA" id="ARBA00048488"/>
    </source>
</evidence>
<evidence type="ECO:0000313" key="6">
    <source>
        <dbReference type="EMBL" id="SFN35871.1"/>
    </source>
</evidence>
<dbReference type="SUPFAM" id="SSF51316">
    <property type="entry name" value="Mss4-like"/>
    <property type="match status" value="1"/>
</dbReference>
<keyword evidence="2" id="KW-0560">Oxidoreductase</keyword>
<name>A0A1I4YCR8_9PROT</name>
<evidence type="ECO:0000256" key="2">
    <source>
        <dbReference type="ARBA" id="ARBA00023002"/>
    </source>
</evidence>
<evidence type="ECO:0000313" key="7">
    <source>
        <dbReference type="Proteomes" id="UP000183107"/>
    </source>
</evidence>
<dbReference type="Pfam" id="PF01641">
    <property type="entry name" value="SelR"/>
    <property type="match status" value="1"/>
</dbReference>
<dbReference type="GO" id="GO:0005737">
    <property type="term" value="C:cytoplasm"/>
    <property type="evidence" value="ECO:0007669"/>
    <property type="project" value="TreeGrafter"/>
</dbReference>
<sequence length="174" mass="19320">MKRRAILQGLATLPVLPLISACSGNKTAANTPAAVTVQPLNKPHEEWRGLVSPSAYKVLFEEDTEPPRSSALNYEDRDGIFICAACYLPLFDSAHKYESGTGWPSFTQPIAGHMQTKRDFRMIMPRTEYHCARCEGHQGHVFNDGPPPRGERWCNNGLALRFVAKGEKLPALRG</sequence>
<keyword evidence="4" id="KW-0732">Signal</keyword>
<dbReference type="EMBL" id="FOVJ01000001">
    <property type="protein sequence ID" value="SFN35871.1"/>
    <property type="molecule type" value="Genomic_DNA"/>
</dbReference>
<evidence type="ECO:0000256" key="1">
    <source>
        <dbReference type="ARBA" id="ARBA00012499"/>
    </source>
</evidence>
<accession>A0A1I4YCR8</accession>
<dbReference type="PANTHER" id="PTHR10173:SF57">
    <property type="entry name" value="PEPTIDE-METHIONINE (R)-S-OXIDE REDUCTASE"/>
    <property type="match status" value="1"/>
</dbReference>
<dbReference type="Proteomes" id="UP000183107">
    <property type="component" value="Unassembled WGS sequence"/>
</dbReference>
<feature type="domain" description="MsrB" evidence="5">
    <location>
        <begin position="44"/>
        <end position="165"/>
    </location>
</feature>
<dbReference type="AlphaFoldDB" id="A0A1I4YCR8"/>
<dbReference type="PROSITE" id="PS51257">
    <property type="entry name" value="PROKAR_LIPOPROTEIN"/>
    <property type="match status" value="1"/>
</dbReference>
<dbReference type="OrthoDB" id="4174719at2"/>
<dbReference type="PANTHER" id="PTHR10173">
    <property type="entry name" value="METHIONINE SULFOXIDE REDUCTASE"/>
    <property type="match status" value="1"/>
</dbReference>
<dbReference type="PROSITE" id="PS51790">
    <property type="entry name" value="MSRB"/>
    <property type="match status" value="1"/>
</dbReference>
<dbReference type="RefSeq" id="WP_074794479.1">
    <property type="nucleotide sequence ID" value="NZ_FOVJ01000001.1"/>
</dbReference>
<protein>
    <recommendedName>
        <fullName evidence="1">peptide-methionine (R)-S-oxide reductase</fullName>
        <ecNumber evidence="1">1.8.4.12</ecNumber>
    </recommendedName>
</protein>
<dbReference type="Gene3D" id="2.170.150.20">
    <property type="entry name" value="Peptide methionine sulfoxide reductase"/>
    <property type="match status" value="1"/>
</dbReference>
<dbReference type="EC" id="1.8.4.12" evidence="1"/>
<dbReference type="GO" id="GO:0006979">
    <property type="term" value="P:response to oxidative stress"/>
    <property type="evidence" value="ECO:0007669"/>
    <property type="project" value="InterPro"/>
</dbReference>
<dbReference type="InterPro" id="IPR028427">
    <property type="entry name" value="Met_Sox_Rdtase_MsrB"/>
</dbReference>
<proteinExistence type="predicted"/>
<evidence type="ECO:0000256" key="4">
    <source>
        <dbReference type="SAM" id="SignalP"/>
    </source>
</evidence>
<gene>
    <name evidence="6" type="ORF">SAMN05216386_0630</name>
</gene>
<reference evidence="7" key="1">
    <citation type="submission" date="2016-10" db="EMBL/GenBank/DDBJ databases">
        <authorList>
            <person name="Varghese N."/>
        </authorList>
    </citation>
    <scope>NUCLEOTIDE SEQUENCE [LARGE SCALE GENOMIC DNA]</scope>
    <source>
        <strain evidence="7">Nsp8</strain>
    </source>
</reference>
<feature type="signal peptide" evidence="4">
    <location>
        <begin position="1"/>
        <end position="28"/>
    </location>
</feature>
<dbReference type="GO" id="GO:0033743">
    <property type="term" value="F:peptide-methionine (R)-S-oxide reductase activity"/>
    <property type="evidence" value="ECO:0007669"/>
    <property type="project" value="UniProtKB-EC"/>
</dbReference>
<organism evidence="6 7">
    <name type="scientific">Nitrosospira briensis</name>
    <dbReference type="NCBI Taxonomy" id="35799"/>
    <lineage>
        <taxon>Bacteria</taxon>
        <taxon>Pseudomonadati</taxon>
        <taxon>Pseudomonadota</taxon>
        <taxon>Betaproteobacteria</taxon>
        <taxon>Nitrosomonadales</taxon>
        <taxon>Nitrosomonadaceae</taxon>
        <taxon>Nitrosospira</taxon>
    </lineage>
</organism>
<dbReference type="InterPro" id="IPR011057">
    <property type="entry name" value="Mss4-like_sf"/>
</dbReference>
<keyword evidence="7" id="KW-1185">Reference proteome</keyword>
<comment type="catalytic activity">
    <reaction evidence="3">
        <text>L-methionyl-[protein] + [thioredoxin]-disulfide + H2O = L-methionyl-(R)-S-oxide-[protein] + [thioredoxin]-dithiol</text>
        <dbReference type="Rhea" id="RHEA:24164"/>
        <dbReference type="Rhea" id="RHEA-COMP:10698"/>
        <dbReference type="Rhea" id="RHEA-COMP:10700"/>
        <dbReference type="Rhea" id="RHEA-COMP:12313"/>
        <dbReference type="Rhea" id="RHEA-COMP:12314"/>
        <dbReference type="ChEBI" id="CHEBI:15377"/>
        <dbReference type="ChEBI" id="CHEBI:16044"/>
        <dbReference type="ChEBI" id="CHEBI:29950"/>
        <dbReference type="ChEBI" id="CHEBI:45764"/>
        <dbReference type="ChEBI" id="CHEBI:50058"/>
        <dbReference type="EC" id="1.8.4.12"/>
    </reaction>
</comment>
<dbReference type="GO" id="GO:0030091">
    <property type="term" value="P:protein repair"/>
    <property type="evidence" value="ECO:0007669"/>
    <property type="project" value="InterPro"/>
</dbReference>
<dbReference type="InterPro" id="IPR002579">
    <property type="entry name" value="Met_Sox_Rdtase_MsrB_dom"/>
</dbReference>
<dbReference type="STRING" id="1266925.GCA_000619905_00343"/>
<feature type="chain" id="PRO_5010333242" description="peptide-methionine (R)-S-oxide reductase" evidence="4">
    <location>
        <begin position="29"/>
        <end position="174"/>
    </location>
</feature>